<reference evidence="13 14" key="1">
    <citation type="submission" date="2017-06" db="EMBL/GenBank/DDBJ databases">
        <title>Herbaspirillum phytohormonus sp. nov., isolated from the root nodule of Robinia pseudoacacia in lead-zinc mine.</title>
        <authorList>
            <person name="Fan M."/>
            <person name="Lin Y."/>
        </authorList>
    </citation>
    <scope>NUCLEOTIDE SEQUENCE [LARGE SCALE GENOMIC DNA]</scope>
    <source>
        <strain evidence="13 14">HZ10</strain>
    </source>
</reference>
<accession>A0A2D0B5Y3</accession>
<keyword evidence="9" id="KW-0627">Porphyrin biosynthesis</keyword>
<dbReference type="UniPathway" id="UPA00252"/>
<evidence type="ECO:0000256" key="6">
    <source>
        <dbReference type="ARBA" id="ARBA00022692"/>
    </source>
</evidence>
<proteinExistence type="predicted"/>
<evidence type="ECO:0000256" key="3">
    <source>
        <dbReference type="ARBA" id="ARBA00004744"/>
    </source>
</evidence>
<dbReference type="Proteomes" id="UP000536746">
    <property type="component" value="Unassembled WGS sequence"/>
</dbReference>
<evidence type="ECO:0000256" key="10">
    <source>
        <dbReference type="SAM" id="Phobius"/>
    </source>
</evidence>
<dbReference type="Proteomes" id="UP000197596">
    <property type="component" value="Unassembled WGS sequence"/>
</dbReference>
<evidence type="ECO:0000256" key="8">
    <source>
        <dbReference type="ARBA" id="ARBA00023136"/>
    </source>
</evidence>
<gene>
    <name evidence="13" type="ORF">CEJ42_07620</name>
    <name evidence="12" type="ORF">HNO84_21860</name>
</gene>
<keyword evidence="8 10" id="KW-0472">Membrane</keyword>
<evidence type="ECO:0000313" key="15">
    <source>
        <dbReference type="Proteomes" id="UP000536746"/>
    </source>
</evidence>
<dbReference type="NCBIfam" id="TIGR00540">
    <property type="entry name" value="TPR_hemY_coli"/>
    <property type="match status" value="1"/>
</dbReference>
<dbReference type="InterPro" id="IPR010817">
    <property type="entry name" value="HemY_N"/>
</dbReference>
<comment type="function">
    <text evidence="1">Involved in a late step of protoheme IX synthesis.</text>
</comment>
<evidence type="ECO:0000256" key="5">
    <source>
        <dbReference type="ARBA" id="ARBA00022519"/>
    </source>
</evidence>
<evidence type="ECO:0000256" key="9">
    <source>
        <dbReference type="ARBA" id="ARBA00023244"/>
    </source>
</evidence>
<dbReference type="Pfam" id="PF07219">
    <property type="entry name" value="HemY_N"/>
    <property type="match status" value="1"/>
</dbReference>
<keyword evidence="5" id="KW-0997">Cell inner membrane</keyword>
<dbReference type="InterPro" id="IPR011990">
    <property type="entry name" value="TPR-like_helical_dom_sf"/>
</dbReference>
<reference evidence="12 15" key="2">
    <citation type="journal article" date="2020" name="Front. Plant Sci.">
        <title>Isolation of Rhizosphere Bacteria That Improve Quality and Water Stress Tolerance in Greenhouse Ornamentals.</title>
        <authorList>
            <person name="Nordstedt N.P."/>
            <person name="Jones M.L."/>
        </authorList>
    </citation>
    <scope>NUCLEOTIDE SEQUENCE [LARGE SCALE GENOMIC DNA]</scope>
    <source>
        <strain evidence="12 15">C6C2</strain>
    </source>
</reference>
<evidence type="ECO:0000259" key="11">
    <source>
        <dbReference type="Pfam" id="PF07219"/>
    </source>
</evidence>
<evidence type="ECO:0000256" key="2">
    <source>
        <dbReference type="ARBA" id="ARBA00004429"/>
    </source>
</evidence>
<keyword evidence="6 10" id="KW-0812">Transmembrane</keyword>
<evidence type="ECO:0000313" key="14">
    <source>
        <dbReference type="Proteomes" id="UP000197596"/>
    </source>
</evidence>
<sequence>MKILLWLLTLFASAIGLAVLARFNPGNVVLFYPPYRIDLSLNFFIFAILAIFLAIYVVIRAVRLTQKLPGRVIAYRRAKRENESNKALRDSLKAYFEGRFGQAEKSATRASDLPDNAGIAALIGARAAHRMRQGDRRDIWLASTEVDPTLKAARLMTALELQVDEHHFKQALETVEELNANGTRHIQALQWALKANQQAKNWPEVLRLVQTLDKRNALHPALSNRLREMSYDALMSDRAHDAESIRLLWSGVPSADKLKPFIAARAAHAFSTRGLHDEARTLLERALAADWDIRLLRAYRESTAEAGSAALLAQIEHCEAWLAKNPTDAELALTLGMFCLRQKLWGKAQRHLEQALSDAIEPRTVRESHLALAQLHEALDQPEQASAHYKQCALATAIR</sequence>
<dbReference type="InterPro" id="IPR005254">
    <property type="entry name" value="Heme_biosyn_assoc_TPR_pro"/>
</dbReference>
<comment type="pathway">
    <text evidence="3">Porphyrin-containing compound metabolism; protoheme biosynthesis.</text>
</comment>
<name>A0A2D0B5Y3_9BURK</name>
<organism evidence="13 14">
    <name type="scientific">Herbaspirillum robiniae</name>
    <dbReference type="NCBI Taxonomy" id="2014887"/>
    <lineage>
        <taxon>Bacteria</taxon>
        <taxon>Pseudomonadati</taxon>
        <taxon>Pseudomonadota</taxon>
        <taxon>Betaproteobacteria</taxon>
        <taxon>Burkholderiales</taxon>
        <taxon>Oxalobacteraceae</taxon>
        <taxon>Herbaspirillum</taxon>
    </lineage>
</organism>
<dbReference type="EMBL" id="JABFMT010000038">
    <property type="protein sequence ID" value="NUU04264.1"/>
    <property type="molecule type" value="Genomic_DNA"/>
</dbReference>
<keyword evidence="4" id="KW-1003">Cell membrane</keyword>
<evidence type="ECO:0000256" key="4">
    <source>
        <dbReference type="ARBA" id="ARBA00022475"/>
    </source>
</evidence>
<dbReference type="SUPFAM" id="SSF48452">
    <property type="entry name" value="TPR-like"/>
    <property type="match status" value="1"/>
</dbReference>
<dbReference type="Gene3D" id="1.25.40.10">
    <property type="entry name" value="Tetratricopeptide repeat domain"/>
    <property type="match status" value="1"/>
</dbReference>
<keyword evidence="7 10" id="KW-1133">Transmembrane helix</keyword>
<feature type="domain" description="HemY N-terminal" evidence="11">
    <location>
        <begin position="26"/>
        <end position="131"/>
    </location>
</feature>
<comment type="subcellular location">
    <subcellularLocation>
        <location evidence="2">Cell inner membrane</location>
        <topology evidence="2">Multi-pass membrane protein</topology>
    </subcellularLocation>
</comment>
<evidence type="ECO:0000256" key="1">
    <source>
        <dbReference type="ARBA" id="ARBA00002962"/>
    </source>
</evidence>
<evidence type="ECO:0000313" key="13">
    <source>
        <dbReference type="EMBL" id="OWY29723.1"/>
    </source>
</evidence>
<dbReference type="OrthoDB" id="7053339at2"/>
<dbReference type="EMBL" id="NJGU01000004">
    <property type="protein sequence ID" value="OWY29723.1"/>
    <property type="molecule type" value="Genomic_DNA"/>
</dbReference>
<feature type="transmembrane region" description="Helical" evidence="10">
    <location>
        <begin position="39"/>
        <end position="59"/>
    </location>
</feature>
<keyword evidence="15" id="KW-1185">Reference proteome</keyword>
<dbReference type="GO" id="GO:0006779">
    <property type="term" value="P:porphyrin-containing compound biosynthetic process"/>
    <property type="evidence" value="ECO:0007669"/>
    <property type="project" value="UniProtKB-KW"/>
</dbReference>
<evidence type="ECO:0000313" key="12">
    <source>
        <dbReference type="EMBL" id="NUU04264.1"/>
    </source>
</evidence>
<dbReference type="GO" id="GO:0042168">
    <property type="term" value="P:heme metabolic process"/>
    <property type="evidence" value="ECO:0007669"/>
    <property type="project" value="InterPro"/>
</dbReference>
<comment type="caution">
    <text evidence="13">The sequence shown here is derived from an EMBL/GenBank/DDBJ whole genome shotgun (WGS) entry which is preliminary data.</text>
</comment>
<evidence type="ECO:0000256" key="7">
    <source>
        <dbReference type="ARBA" id="ARBA00022989"/>
    </source>
</evidence>
<protein>
    <submittedName>
        <fullName evidence="13">Heme biosynthesis protein HemY</fullName>
    </submittedName>
</protein>
<dbReference type="GO" id="GO:0005886">
    <property type="term" value="C:plasma membrane"/>
    <property type="evidence" value="ECO:0007669"/>
    <property type="project" value="UniProtKB-SubCell"/>
</dbReference>
<dbReference type="RefSeq" id="WP_079214527.1">
    <property type="nucleotide sequence ID" value="NZ_CP018845.1"/>
</dbReference>
<dbReference type="AlphaFoldDB" id="A0A2D0B5Y3"/>